<comment type="caution">
    <text evidence="2">The sequence shown here is derived from an EMBL/GenBank/DDBJ whole genome shotgun (WGS) entry which is preliminary data.</text>
</comment>
<proteinExistence type="predicted"/>
<dbReference type="AlphaFoldDB" id="A0A4V2JEC7"/>
<evidence type="ECO:0000313" key="3">
    <source>
        <dbReference type="Proteomes" id="UP000291613"/>
    </source>
</evidence>
<feature type="chain" id="PRO_5020534780" description="DUF3551 domain-containing protein" evidence="1">
    <location>
        <begin position="24"/>
        <end position="90"/>
    </location>
</feature>
<sequence>MSLNAFRIAALIVSCLAAGGSHAAERILGSRTIAECAPAETVVSEFAEQVCYRGPNGYEACRWLPRTHIVDLPETCGHAGVIARAPLVRK</sequence>
<gene>
    <name evidence="2" type="ORF">EYR15_00490</name>
</gene>
<evidence type="ECO:0000313" key="2">
    <source>
        <dbReference type="EMBL" id="TBN54686.1"/>
    </source>
</evidence>
<accession>A0A4V2JEC7</accession>
<dbReference type="Proteomes" id="UP000291613">
    <property type="component" value="Unassembled WGS sequence"/>
</dbReference>
<name>A0A4V2JEC7_9HYPH</name>
<evidence type="ECO:0008006" key="4">
    <source>
        <dbReference type="Google" id="ProtNLM"/>
    </source>
</evidence>
<evidence type="ECO:0000256" key="1">
    <source>
        <dbReference type="SAM" id="SignalP"/>
    </source>
</evidence>
<keyword evidence="3" id="KW-1185">Reference proteome</keyword>
<dbReference type="RefSeq" id="WP_131000938.1">
    <property type="nucleotide sequence ID" value="NZ_JBHSZR010000002.1"/>
</dbReference>
<dbReference type="OrthoDB" id="8455858at2"/>
<feature type="signal peptide" evidence="1">
    <location>
        <begin position="1"/>
        <end position="23"/>
    </location>
</feature>
<keyword evidence="1" id="KW-0732">Signal</keyword>
<organism evidence="2 3">
    <name type="scientific">Hansschlegelia quercus</name>
    <dbReference type="NCBI Taxonomy" id="2528245"/>
    <lineage>
        <taxon>Bacteria</taxon>
        <taxon>Pseudomonadati</taxon>
        <taxon>Pseudomonadota</taxon>
        <taxon>Alphaproteobacteria</taxon>
        <taxon>Hyphomicrobiales</taxon>
        <taxon>Methylopilaceae</taxon>
        <taxon>Hansschlegelia</taxon>
    </lineage>
</organism>
<reference evidence="2 3" key="1">
    <citation type="submission" date="2019-02" db="EMBL/GenBank/DDBJ databases">
        <title>Hansschlegelia quercus sp. nov., a novel methylotrophic bacterium from buds of oak (Quercus robur L.).</title>
        <authorList>
            <person name="Agafonova N.V."/>
            <person name="Kaparullina E.N."/>
            <person name="Grouzdev D.S."/>
            <person name="Doronina N.V."/>
        </authorList>
    </citation>
    <scope>NUCLEOTIDE SEQUENCE [LARGE SCALE GENOMIC DNA]</scope>
    <source>
        <strain evidence="2 3">Dub</strain>
    </source>
</reference>
<protein>
    <recommendedName>
        <fullName evidence="4">DUF3551 domain-containing protein</fullName>
    </recommendedName>
</protein>
<dbReference type="EMBL" id="SIUB01000001">
    <property type="protein sequence ID" value="TBN54686.1"/>
    <property type="molecule type" value="Genomic_DNA"/>
</dbReference>